<feature type="region of interest" description="Disordered" evidence="6">
    <location>
        <begin position="76"/>
        <end position="123"/>
    </location>
</feature>
<dbReference type="OrthoDB" id="9807213at2"/>
<dbReference type="GO" id="GO:0005829">
    <property type="term" value="C:cytosol"/>
    <property type="evidence" value="ECO:0007669"/>
    <property type="project" value="UniProtKB-ARBA"/>
</dbReference>
<dbReference type="SMART" id="SM00363">
    <property type="entry name" value="S4"/>
    <property type="match status" value="1"/>
</dbReference>
<feature type="compositionally biased region" description="Basic residues" evidence="6">
    <location>
        <begin position="22"/>
        <end position="37"/>
    </location>
</feature>
<dbReference type="EMBL" id="CP031124">
    <property type="protein sequence ID" value="AXF85737.1"/>
    <property type="molecule type" value="Genomic_DNA"/>
</dbReference>
<dbReference type="Pfam" id="PF00849">
    <property type="entry name" value="PseudoU_synth_2"/>
    <property type="match status" value="1"/>
</dbReference>
<evidence type="ECO:0000313" key="9">
    <source>
        <dbReference type="Proteomes" id="UP000252182"/>
    </source>
</evidence>
<evidence type="ECO:0000256" key="6">
    <source>
        <dbReference type="SAM" id="MobiDB-lite"/>
    </source>
</evidence>
<dbReference type="PROSITE" id="PS50889">
    <property type="entry name" value="S4"/>
    <property type="match status" value="1"/>
</dbReference>
<feature type="region of interest" description="Disordered" evidence="6">
    <location>
        <begin position="1"/>
        <end position="49"/>
    </location>
</feature>
<comment type="similarity">
    <text evidence="1 5">Belongs to the pseudouridine synthase RsuA family.</text>
</comment>
<dbReference type="CDD" id="cd00165">
    <property type="entry name" value="S4"/>
    <property type="match status" value="1"/>
</dbReference>
<evidence type="ECO:0000256" key="3">
    <source>
        <dbReference type="ARBA" id="ARBA00023235"/>
    </source>
</evidence>
<dbReference type="CDD" id="cd02556">
    <property type="entry name" value="PseudoU_synth_RluB"/>
    <property type="match status" value="1"/>
</dbReference>
<sequence>MSQNKNNPSNLSSDAETAGNVPKKKSTLLRGPHGLRKRREDDHPAKKPRVIQEVAQKTVRENNVAHTFLETDDSLPAQWGWQDKPESNKSAPRERVGQRLFRAGLRSKGKDRHVQESTSREVRLDDDASDIDVAEGSVKLQKVLADAGVGSRRDMEELIVSGRVSVNGLPAHVGQRIVDEDQVKVNGKLLQRKSLIPTVPRIVIYHKPAGEIVSHSDPEGRPTVFDKLPFTRKGKWLAVGRLDFNTEGLLILTTSGDIANRMMHPRYEQEREYAVRVLGEVTKAHIETLKKGIQLDDGLAKFSVVDQLGGDGANRWVRVVISEGRNREVRRMFEAIGLTVSRLIRVRFGPVILPSLLKRGRFEEWQRPQVVQLMRELGLNAQVETAVKHSRGGRGYGEQSGQDNRRKVEIVPENAHLMSAFGVEVVKEVGLTGRGSLGGRPNQARGAAVRTPNRGVVGAQRSRVTAGRVQGGQGGRTPNEMADGRRGGRTASPVEKNPRVASTSGQPSARGKTARGVASTDQPRQSVAARSGLYGGRRNGSGGRRGGNNGNGGE</sequence>
<dbReference type="GO" id="GO:0003723">
    <property type="term" value="F:RNA binding"/>
    <property type="evidence" value="ECO:0007669"/>
    <property type="project" value="UniProtKB-KW"/>
</dbReference>
<dbReference type="InterPro" id="IPR020103">
    <property type="entry name" value="PsdUridine_synth_cat_dom_sf"/>
</dbReference>
<dbReference type="FunFam" id="3.10.290.10:FF:000003">
    <property type="entry name" value="Pseudouridine synthase"/>
    <property type="match status" value="1"/>
</dbReference>
<dbReference type="Gene3D" id="3.10.290.10">
    <property type="entry name" value="RNA-binding S4 domain"/>
    <property type="match status" value="1"/>
</dbReference>
<dbReference type="Proteomes" id="UP000252182">
    <property type="component" value="Chromosome"/>
</dbReference>
<evidence type="ECO:0000256" key="4">
    <source>
        <dbReference type="PROSITE-ProRule" id="PRU00182"/>
    </source>
</evidence>
<dbReference type="InterPro" id="IPR050343">
    <property type="entry name" value="RsuA_PseudoU_synthase"/>
</dbReference>
<feature type="compositionally biased region" description="Basic and acidic residues" evidence="6">
    <location>
        <begin position="112"/>
        <end position="123"/>
    </location>
</feature>
<dbReference type="InterPro" id="IPR042092">
    <property type="entry name" value="PsdUridine_s_RsuA/RluB/E/F_cat"/>
</dbReference>
<dbReference type="PANTHER" id="PTHR47683:SF3">
    <property type="entry name" value="RIBOSOMAL LARGE SUBUNIT PSEUDOURIDINE SYNTHASE B"/>
    <property type="match status" value="1"/>
</dbReference>
<evidence type="ECO:0000313" key="8">
    <source>
        <dbReference type="EMBL" id="AXF85737.1"/>
    </source>
</evidence>
<dbReference type="Gene3D" id="3.30.70.580">
    <property type="entry name" value="Pseudouridine synthase I, catalytic domain, N-terminal subdomain"/>
    <property type="match status" value="1"/>
</dbReference>
<name>A0A345DBJ9_9BURK</name>
<dbReference type="Pfam" id="PF01479">
    <property type="entry name" value="S4"/>
    <property type="match status" value="1"/>
</dbReference>
<dbReference type="AlphaFoldDB" id="A0A345DBJ9"/>
<feature type="compositionally biased region" description="Polar residues" evidence="6">
    <location>
        <begin position="1"/>
        <end position="15"/>
    </location>
</feature>
<reference evidence="9" key="1">
    <citation type="submission" date="2018-07" db="EMBL/GenBank/DDBJ databases">
        <authorList>
            <person name="Kim H."/>
        </authorList>
    </citation>
    <scope>NUCLEOTIDE SEQUENCE [LARGE SCALE GENOMIC DNA]</scope>
    <source>
        <strain evidence="9">F02</strain>
    </source>
</reference>
<evidence type="ECO:0000256" key="2">
    <source>
        <dbReference type="ARBA" id="ARBA00022884"/>
    </source>
</evidence>
<feature type="compositionally biased region" description="Basic and acidic residues" evidence="6">
    <location>
        <begin position="83"/>
        <end position="97"/>
    </location>
</feature>
<protein>
    <recommendedName>
        <fullName evidence="5">Pseudouridine synthase</fullName>
        <ecNumber evidence="5">5.4.99.-</ecNumber>
    </recommendedName>
</protein>
<dbReference type="InterPro" id="IPR020094">
    <property type="entry name" value="TruA/RsuA/RluB/E/F_N"/>
</dbReference>
<dbReference type="FunFam" id="3.30.70.1560:FF:000001">
    <property type="entry name" value="Pseudouridine synthase"/>
    <property type="match status" value="1"/>
</dbReference>
<organism evidence="8 9">
    <name type="scientific">Ephemeroptericola cinctiostellae</name>
    <dbReference type="NCBI Taxonomy" id="2268024"/>
    <lineage>
        <taxon>Bacteria</taxon>
        <taxon>Pseudomonadati</taxon>
        <taxon>Pseudomonadota</taxon>
        <taxon>Betaproteobacteria</taxon>
        <taxon>Burkholderiales</taxon>
        <taxon>Burkholderiaceae</taxon>
        <taxon>Ephemeroptericola</taxon>
    </lineage>
</organism>
<dbReference type="InterPro" id="IPR036986">
    <property type="entry name" value="S4_RNA-bd_sf"/>
</dbReference>
<accession>A0A345DBJ9</accession>
<dbReference type="InterPro" id="IPR006145">
    <property type="entry name" value="PsdUridine_synth_RsuA/RluA"/>
</dbReference>
<feature type="domain" description="RNA-binding S4" evidence="7">
    <location>
        <begin position="138"/>
        <end position="195"/>
    </location>
</feature>
<dbReference type="PANTHER" id="PTHR47683">
    <property type="entry name" value="PSEUDOURIDINE SYNTHASE FAMILY PROTEIN-RELATED"/>
    <property type="match status" value="1"/>
</dbReference>
<keyword evidence="3 5" id="KW-0413">Isomerase</keyword>
<dbReference type="RefSeq" id="WP_114562900.1">
    <property type="nucleotide sequence ID" value="NZ_CP031124.1"/>
</dbReference>
<dbReference type="NCBIfam" id="TIGR00093">
    <property type="entry name" value="pseudouridine synthase"/>
    <property type="match status" value="1"/>
</dbReference>
<evidence type="ECO:0000256" key="1">
    <source>
        <dbReference type="ARBA" id="ARBA00008348"/>
    </source>
</evidence>
<dbReference type="GO" id="GO:0000455">
    <property type="term" value="P:enzyme-directed rRNA pseudouridine synthesis"/>
    <property type="evidence" value="ECO:0007669"/>
    <property type="project" value="UniProtKB-ARBA"/>
</dbReference>
<dbReference type="SUPFAM" id="SSF55174">
    <property type="entry name" value="Alpha-L RNA-binding motif"/>
    <property type="match status" value="1"/>
</dbReference>
<dbReference type="InterPro" id="IPR000748">
    <property type="entry name" value="PsdUridine_synth_RsuA/RluB/E/F"/>
</dbReference>
<dbReference type="KEGG" id="hyf:DTO96_101473"/>
<feature type="region of interest" description="Disordered" evidence="6">
    <location>
        <begin position="432"/>
        <end position="554"/>
    </location>
</feature>
<feature type="compositionally biased region" description="Gly residues" evidence="6">
    <location>
        <begin position="533"/>
        <end position="554"/>
    </location>
</feature>
<dbReference type="GO" id="GO:0120159">
    <property type="term" value="F:rRNA pseudouridine synthase activity"/>
    <property type="evidence" value="ECO:0007669"/>
    <property type="project" value="UniProtKB-ARBA"/>
</dbReference>
<gene>
    <name evidence="8" type="primary">rluB</name>
    <name evidence="8" type="ORF">DTO96_101473</name>
</gene>
<keyword evidence="9" id="KW-1185">Reference proteome</keyword>
<dbReference type="EC" id="5.4.99.-" evidence="5"/>
<keyword evidence="2 4" id="KW-0694">RNA-binding</keyword>
<dbReference type="PROSITE" id="PS01149">
    <property type="entry name" value="PSI_RSU"/>
    <property type="match status" value="1"/>
</dbReference>
<dbReference type="InterPro" id="IPR002942">
    <property type="entry name" value="S4_RNA-bd"/>
</dbReference>
<evidence type="ECO:0000256" key="5">
    <source>
        <dbReference type="RuleBase" id="RU003887"/>
    </source>
</evidence>
<dbReference type="InterPro" id="IPR018496">
    <property type="entry name" value="PsdUridine_synth_RsuA/RluB_CS"/>
</dbReference>
<dbReference type="SUPFAM" id="SSF55120">
    <property type="entry name" value="Pseudouridine synthase"/>
    <property type="match status" value="1"/>
</dbReference>
<evidence type="ECO:0000259" key="7">
    <source>
        <dbReference type="SMART" id="SM00363"/>
    </source>
</evidence>
<dbReference type="Gene3D" id="3.30.70.1560">
    <property type="entry name" value="Alpha-L RNA-binding motif"/>
    <property type="match status" value="1"/>
</dbReference>
<proteinExistence type="inferred from homology"/>